<accession>A0A1X1GQ72</accession>
<keyword evidence="2" id="KW-1185">Reference proteome</keyword>
<sequence>MKECLVSFLLKLQGNSGKNFVFLIKNERSYSAPYLLLGYPKDKLVKQVIFTEKSLFSMKK</sequence>
<dbReference type="AlphaFoldDB" id="A0A1X1GQ72"/>
<name>A0A1X1GQ72_STROR</name>
<dbReference type="Proteomes" id="UP000193160">
    <property type="component" value="Unassembled WGS sequence"/>
</dbReference>
<proteinExistence type="predicted"/>
<protein>
    <submittedName>
        <fullName evidence="1">Mannose/fructose/sorbose family PTS</fullName>
    </submittedName>
</protein>
<reference evidence="1 2" key="1">
    <citation type="journal article" date="2016" name="Eur. J. Clin. Microbiol. Infect. Dis.">
        <title>Whole genome sequencing as a tool for phylogenetic analysis of clinical strains of Mitis group streptococci.</title>
        <authorList>
            <person name="Rasmussen L.H."/>
            <person name="Dargis R."/>
            <person name="Hojholt K."/>
            <person name="Christensen J.J."/>
            <person name="Skovgaard O."/>
            <person name="Justesen U.S."/>
            <person name="Rosenvinge F.S."/>
            <person name="Moser C."/>
            <person name="Lukjancenko O."/>
            <person name="Rasmussen S."/>
            <person name="Nielsen X.C."/>
        </authorList>
    </citation>
    <scope>NUCLEOTIDE SEQUENCE [LARGE SCALE GENOMIC DNA]</scope>
    <source>
        <strain evidence="1 2">B_007274_11</strain>
    </source>
</reference>
<dbReference type="EMBL" id="NCUT01000029">
    <property type="protein sequence ID" value="ORO71179.1"/>
    <property type="molecule type" value="Genomic_DNA"/>
</dbReference>
<organism evidence="1 2">
    <name type="scientific">Streptococcus oralis subsp. oralis</name>
    <dbReference type="NCBI Taxonomy" id="1891914"/>
    <lineage>
        <taxon>Bacteria</taxon>
        <taxon>Bacillati</taxon>
        <taxon>Bacillota</taxon>
        <taxon>Bacilli</taxon>
        <taxon>Lactobacillales</taxon>
        <taxon>Streptococcaceae</taxon>
        <taxon>Streptococcus</taxon>
    </lineage>
</organism>
<gene>
    <name evidence="1" type="ORF">B7712_08075</name>
</gene>
<comment type="caution">
    <text evidence="1">The sequence shown here is derived from an EMBL/GenBank/DDBJ whole genome shotgun (WGS) entry which is preliminary data.</text>
</comment>
<evidence type="ECO:0000313" key="1">
    <source>
        <dbReference type="EMBL" id="ORO71179.1"/>
    </source>
</evidence>
<evidence type="ECO:0000313" key="2">
    <source>
        <dbReference type="Proteomes" id="UP000193160"/>
    </source>
</evidence>